<dbReference type="PANTHER" id="PTHR23501">
    <property type="entry name" value="MAJOR FACILITATOR SUPERFAMILY"/>
    <property type="match status" value="1"/>
</dbReference>
<reference evidence="10 11" key="1">
    <citation type="submission" date="2015-10" db="EMBL/GenBank/DDBJ databases">
        <title>Full genome of DAOMC 229536 Phialocephala scopiformis, a fungal endophyte of spruce producing the potent anti-insectan compound rugulosin.</title>
        <authorList>
            <consortium name="DOE Joint Genome Institute"/>
            <person name="Walker A.K."/>
            <person name="Frasz S.L."/>
            <person name="Seifert K.A."/>
            <person name="Miller J.D."/>
            <person name="Mondo S.J."/>
            <person name="Labutti K."/>
            <person name="Lipzen A."/>
            <person name="Dockter R."/>
            <person name="Kennedy M."/>
            <person name="Grigoriev I.V."/>
            <person name="Spatafora J.W."/>
        </authorList>
    </citation>
    <scope>NUCLEOTIDE SEQUENCE [LARGE SCALE GENOMIC DNA]</scope>
    <source>
        <strain evidence="10 11">CBS 120377</strain>
    </source>
</reference>
<feature type="domain" description="Major facilitator superfamily (MFS) profile" evidence="9">
    <location>
        <begin position="53"/>
        <end position="571"/>
    </location>
</feature>
<feature type="transmembrane region" description="Helical" evidence="8">
    <location>
        <begin position="534"/>
        <end position="552"/>
    </location>
</feature>
<feature type="transmembrane region" description="Helical" evidence="8">
    <location>
        <begin position="143"/>
        <end position="164"/>
    </location>
</feature>
<evidence type="ECO:0000256" key="1">
    <source>
        <dbReference type="ARBA" id="ARBA00004141"/>
    </source>
</evidence>
<feature type="region of interest" description="Disordered" evidence="7">
    <location>
        <begin position="1"/>
        <end position="41"/>
    </location>
</feature>
<dbReference type="EMBL" id="KQ947406">
    <property type="protein sequence ID" value="KUJ22449.1"/>
    <property type="molecule type" value="Genomic_DNA"/>
</dbReference>
<feature type="transmembrane region" description="Helical" evidence="8">
    <location>
        <begin position="50"/>
        <end position="70"/>
    </location>
</feature>
<accession>A0A194XQW7</accession>
<evidence type="ECO:0000256" key="5">
    <source>
        <dbReference type="ARBA" id="ARBA00022989"/>
    </source>
</evidence>
<feature type="transmembrane region" description="Helical" evidence="8">
    <location>
        <begin position="281"/>
        <end position="302"/>
    </location>
</feature>
<dbReference type="GO" id="GO:0005886">
    <property type="term" value="C:plasma membrane"/>
    <property type="evidence" value="ECO:0007669"/>
    <property type="project" value="TreeGrafter"/>
</dbReference>
<evidence type="ECO:0000256" key="3">
    <source>
        <dbReference type="ARBA" id="ARBA00022448"/>
    </source>
</evidence>
<evidence type="ECO:0000313" key="11">
    <source>
        <dbReference type="Proteomes" id="UP000070700"/>
    </source>
</evidence>
<dbReference type="SUPFAM" id="SSF103473">
    <property type="entry name" value="MFS general substrate transporter"/>
    <property type="match status" value="1"/>
</dbReference>
<dbReference type="GO" id="GO:0022857">
    <property type="term" value="F:transmembrane transporter activity"/>
    <property type="evidence" value="ECO:0007669"/>
    <property type="project" value="InterPro"/>
</dbReference>
<dbReference type="Gene3D" id="1.20.1250.20">
    <property type="entry name" value="MFS general substrate transporter like domains"/>
    <property type="match status" value="1"/>
</dbReference>
<keyword evidence="6 8" id="KW-0472">Membrane</keyword>
<protein>
    <submittedName>
        <fullName evidence="10">Putative efflux pump antibiotic resistance protein</fullName>
    </submittedName>
</protein>
<gene>
    <name evidence="10" type="ORF">LY89DRAFT_636499</name>
</gene>
<keyword evidence="4 8" id="KW-0812">Transmembrane</keyword>
<comment type="subcellular location">
    <subcellularLocation>
        <location evidence="1">Membrane</location>
        <topology evidence="1">Multi-pass membrane protein</topology>
    </subcellularLocation>
</comment>
<dbReference type="InterPro" id="IPR011701">
    <property type="entry name" value="MFS"/>
</dbReference>
<evidence type="ECO:0000256" key="8">
    <source>
        <dbReference type="SAM" id="Phobius"/>
    </source>
</evidence>
<evidence type="ECO:0000259" key="9">
    <source>
        <dbReference type="PROSITE" id="PS50850"/>
    </source>
</evidence>
<evidence type="ECO:0000256" key="4">
    <source>
        <dbReference type="ARBA" id="ARBA00022692"/>
    </source>
</evidence>
<feature type="transmembrane region" description="Helical" evidence="8">
    <location>
        <begin position="117"/>
        <end position="137"/>
    </location>
</feature>
<dbReference type="OrthoDB" id="10021397at2759"/>
<dbReference type="KEGG" id="psco:LY89DRAFT_636499"/>
<name>A0A194XQW7_MOLSC</name>
<dbReference type="PROSITE" id="PS50850">
    <property type="entry name" value="MFS"/>
    <property type="match status" value="1"/>
</dbReference>
<evidence type="ECO:0000256" key="2">
    <source>
        <dbReference type="ARBA" id="ARBA00007520"/>
    </source>
</evidence>
<feature type="transmembrane region" description="Helical" evidence="8">
    <location>
        <begin position="362"/>
        <end position="380"/>
    </location>
</feature>
<dbReference type="InParanoid" id="A0A194XQW7"/>
<feature type="compositionally biased region" description="Polar residues" evidence="7">
    <location>
        <begin position="32"/>
        <end position="41"/>
    </location>
</feature>
<keyword evidence="3" id="KW-0813">Transport</keyword>
<comment type="similarity">
    <text evidence="2">Belongs to the major facilitator superfamily. TCR/Tet family.</text>
</comment>
<feature type="transmembrane region" description="Helical" evidence="8">
    <location>
        <begin position="176"/>
        <end position="195"/>
    </location>
</feature>
<feature type="transmembrane region" description="Helical" evidence="8">
    <location>
        <begin position="249"/>
        <end position="275"/>
    </location>
</feature>
<feature type="transmembrane region" description="Helical" evidence="8">
    <location>
        <begin position="416"/>
        <end position="437"/>
    </location>
</feature>
<keyword evidence="11" id="KW-1185">Reference proteome</keyword>
<dbReference type="GeneID" id="28821216"/>
<dbReference type="InterPro" id="IPR036259">
    <property type="entry name" value="MFS_trans_sf"/>
</dbReference>
<organism evidence="10 11">
    <name type="scientific">Mollisia scopiformis</name>
    <name type="common">Conifer needle endophyte fungus</name>
    <name type="synonym">Phialocephala scopiformis</name>
    <dbReference type="NCBI Taxonomy" id="149040"/>
    <lineage>
        <taxon>Eukaryota</taxon>
        <taxon>Fungi</taxon>
        <taxon>Dikarya</taxon>
        <taxon>Ascomycota</taxon>
        <taxon>Pezizomycotina</taxon>
        <taxon>Leotiomycetes</taxon>
        <taxon>Helotiales</taxon>
        <taxon>Mollisiaceae</taxon>
        <taxon>Mollisia</taxon>
    </lineage>
</organism>
<keyword evidence="5 8" id="KW-1133">Transmembrane helix</keyword>
<evidence type="ECO:0000256" key="6">
    <source>
        <dbReference type="ARBA" id="ARBA00023136"/>
    </source>
</evidence>
<proteinExistence type="inferred from homology"/>
<dbReference type="Proteomes" id="UP000070700">
    <property type="component" value="Unassembled WGS sequence"/>
</dbReference>
<feature type="transmembrane region" description="Helical" evidence="8">
    <location>
        <begin position="323"/>
        <end position="342"/>
    </location>
</feature>
<feature type="transmembrane region" description="Helical" evidence="8">
    <location>
        <begin position="387"/>
        <end position="410"/>
    </location>
</feature>
<dbReference type="Pfam" id="PF07690">
    <property type="entry name" value="MFS_1"/>
    <property type="match status" value="1"/>
</dbReference>
<evidence type="ECO:0000256" key="7">
    <source>
        <dbReference type="SAM" id="MobiDB-lite"/>
    </source>
</evidence>
<feature type="transmembrane region" description="Helical" evidence="8">
    <location>
        <begin position="90"/>
        <end position="110"/>
    </location>
</feature>
<dbReference type="AlphaFoldDB" id="A0A194XQW7"/>
<dbReference type="InterPro" id="IPR020846">
    <property type="entry name" value="MFS_dom"/>
</dbReference>
<evidence type="ECO:0000313" key="10">
    <source>
        <dbReference type="EMBL" id="KUJ22449.1"/>
    </source>
</evidence>
<sequence length="571" mass="61173">MNPTKDVEDGVFPNSRNHSGESVKESKHSPEESLQQNEDNSPRTVNGFKWVLVCISLYTGALIYGLDSTIAADIQSAIVERFDNVERLTWVGTGFPLGSVCAILPAAALYDNFDLKILFISSILLFEVGSVVCGAAPSMDSLIVGRMIAGVGGTGIFLGTLNYFSLCTSEKERGRYISGIGVVWGTGAVLGPVVGGAFSTSSATWRWAFYINLIIAALCAPVYVFYLPPVKPPGAPDLSALKKFKSLDWAGFLCATGALVSFTMALTFAGSIWSWHDGRTITTFVVSGVLFILMLLQQYFVLFTTLEEQMFPPKHILKDRTLVLLNLTMAAAVANIYVPVYYIPLWFAFVHGDSALMAAVRLLPYITFLAAMNMASGALFPRINYYWAVYLVGGILMTTGSATMFTVTTSTPIPNIYGYSIILGAGTGLVFNAGYTVGGVTTMTRTGSGLDVQRAISMLNLSQLGFQLGSLLIGGQIFQSVAMRNLGRVLRGLGFSQDDIRSAVAGTQSSLFRSLSPGLQREATRAITDAMSRVYIISISAAAITVICALLMKKERLFAVGGPAVVIAGGA</sequence>
<feature type="transmembrane region" description="Helical" evidence="8">
    <location>
        <begin position="207"/>
        <end position="228"/>
    </location>
</feature>
<feature type="compositionally biased region" description="Basic and acidic residues" evidence="7">
    <location>
        <begin position="18"/>
        <end position="31"/>
    </location>
</feature>
<dbReference type="RefSeq" id="XP_018076804.1">
    <property type="nucleotide sequence ID" value="XM_018211490.1"/>
</dbReference>
<dbReference type="PANTHER" id="PTHR23501:SF12">
    <property type="entry name" value="MAJOR FACILITATOR SUPERFAMILY (MFS) PROFILE DOMAIN-CONTAINING PROTEIN-RELATED"/>
    <property type="match status" value="1"/>
</dbReference>